<dbReference type="InterPro" id="IPR010262">
    <property type="entry name" value="Arylsulfotransferase_bact"/>
</dbReference>
<gene>
    <name evidence="3" type="ORF">SBA5_140003</name>
</gene>
<keyword evidence="2" id="KW-0732">Signal</keyword>
<evidence type="ECO:0000256" key="2">
    <source>
        <dbReference type="SAM" id="SignalP"/>
    </source>
</evidence>
<dbReference type="PROSITE" id="PS51257">
    <property type="entry name" value="PROKAR_LIPOPROTEIN"/>
    <property type="match status" value="1"/>
</dbReference>
<reference evidence="4" key="1">
    <citation type="submission" date="2018-02" db="EMBL/GenBank/DDBJ databases">
        <authorList>
            <person name="Hausmann B."/>
        </authorList>
    </citation>
    <scope>NUCLEOTIDE SEQUENCE [LARGE SCALE GENOMIC DNA]</scope>
    <source>
        <strain evidence="4">Peat soil MAG SbA5</strain>
    </source>
</reference>
<evidence type="ECO:0000313" key="3">
    <source>
        <dbReference type="EMBL" id="SPE18136.1"/>
    </source>
</evidence>
<proteinExistence type="predicted"/>
<sequence>MGISLAKSMDKCAHLPRAALCLASLTLLAGCNAAYRSTPQESQGPDPSPPTSAPPTAGQGGSVTVSPQYVALAPGQKVQFTATESGGGQTEWLVEGVQGGNAGTGTVSGSGNYTAPATVAQSENLTVTVALTGSATQDYATAVVSIIAPATVTCPFELGNPLVARYSLYLPAPGKMAVQFGKTTGYGLTTWQVPTPTADGGETQIYVAGMQGQTPYHMRAQVTLANGATYNDTDHTCTTDAPPATSAVNVTTPSGGTPQPGIEMWNTIQPANDSQVFATDLSGNVIWTYSYSHSSNDYIQGIQLLPNGNLLMVISYLSSITTGLSPSLINEVREIDLAGNTVNSLTVATLNQKLAAENFHDAEGNVYKLGSFHHDVLHLPNGHLVLLGTYQRAFSNLAGTTGATEVIGDVIVDVDQNFNPDWVWNTFDHLDINRRPMNWPDWTHSNGMLYSSDDHNLLLSMRHQNWIIKINFLDGTGSGAVMWRLGEGGDFKLVNRTDPTDWFYAQHGMNYFTPNTTGVFRLGLMDNGNDRMFPPRAVYCKPYSPVSLQCYSTMPVLEMNETSMTATMITHYVPPPSYFSFFGGNAELMANNDMEVNFCATPSGAIVQELSPDGSQVVWQGATPGADQYHAYRMPSLYPGVQW</sequence>
<organism evidence="3 4">
    <name type="scientific">Candidatus Sulfuritelmatomonas gaucii</name>
    <dbReference type="NCBI Taxonomy" id="2043161"/>
    <lineage>
        <taxon>Bacteria</taxon>
        <taxon>Pseudomonadati</taxon>
        <taxon>Acidobacteriota</taxon>
        <taxon>Terriglobia</taxon>
        <taxon>Terriglobales</taxon>
        <taxon>Acidobacteriaceae</taxon>
        <taxon>Candidatus Sulfuritelmatomonas</taxon>
    </lineage>
</organism>
<dbReference type="Proteomes" id="UP000239735">
    <property type="component" value="Unassembled WGS sequence"/>
</dbReference>
<evidence type="ECO:0000256" key="1">
    <source>
        <dbReference type="SAM" id="MobiDB-lite"/>
    </source>
</evidence>
<dbReference type="AlphaFoldDB" id="A0A2N9L4A3"/>
<name>A0A2N9L4A3_9BACT</name>
<feature type="chain" id="PRO_5014621254" evidence="2">
    <location>
        <begin position="30"/>
        <end position="643"/>
    </location>
</feature>
<feature type="signal peptide" evidence="2">
    <location>
        <begin position="1"/>
        <end position="29"/>
    </location>
</feature>
<dbReference type="EMBL" id="OKRB01000046">
    <property type="protein sequence ID" value="SPE18136.1"/>
    <property type="molecule type" value="Genomic_DNA"/>
</dbReference>
<feature type="region of interest" description="Disordered" evidence="1">
    <location>
        <begin position="36"/>
        <end position="63"/>
    </location>
</feature>
<dbReference type="OrthoDB" id="264813at2"/>
<protein>
    <submittedName>
        <fullName evidence="3">Putative lipoprotein</fullName>
    </submittedName>
</protein>
<evidence type="ECO:0000313" key="4">
    <source>
        <dbReference type="Proteomes" id="UP000239735"/>
    </source>
</evidence>
<dbReference type="PANTHER" id="PTHR35340:SF5">
    <property type="entry name" value="ASST-DOMAIN-CONTAINING PROTEIN"/>
    <property type="match status" value="1"/>
</dbReference>
<dbReference type="GO" id="GO:0004062">
    <property type="term" value="F:aryl sulfotransferase activity"/>
    <property type="evidence" value="ECO:0007669"/>
    <property type="project" value="InterPro"/>
</dbReference>
<accession>A0A2N9L4A3</accession>
<dbReference type="Pfam" id="PF05935">
    <property type="entry name" value="Arylsulfotrans"/>
    <property type="match status" value="1"/>
</dbReference>
<dbReference type="InterPro" id="IPR053143">
    <property type="entry name" value="Arylsulfate_ST"/>
</dbReference>
<dbReference type="PANTHER" id="PTHR35340">
    <property type="entry name" value="PQQ ENZYME REPEAT PROTEIN-RELATED"/>
    <property type="match status" value="1"/>
</dbReference>
<keyword evidence="3" id="KW-0449">Lipoprotein</keyword>